<accession>A0A9Q1KIN4</accession>
<organism evidence="1 2">
    <name type="scientific">Carnegiea gigantea</name>
    <dbReference type="NCBI Taxonomy" id="171969"/>
    <lineage>
        <taxon>Eukaryota</taxon>
        <taxon>Viridiplantae</taxon>
        <taxon>Streptophyta</taxon>
        <taxon>Embryophyta</taxon>
        <taxon>Tracheophyta</taxon>
        <taxon>Spermatophyta</taxon>
        <taxon>Magnoliopsida</taxon>
        <taxon>eudicotyledons</taxon>
        <taxon>Gunneridae</taxon>
        <taxon>Pentapetalae</taxon>
        <taxon>Caryophyllales</taxon>
        <taxon>Cactineae</taxon>
        <taxon>Cactaceae</taxon>
        <taxon>Cactoideae</taxon>
        <taxon>Echinocereeae</taxon>
        <taxon>Carnegiea</taxon>
    </lineage>
</organism>
<protein>
    <submittedName>
        <fullName evidence="1">Uncharacterized protein</fullName>
    </submittedName>
</protein>
<reference evidence="1" key="1">
    <citation type="submission" date="2022-04" db="EMBL/GenBank/DDBJ databases">
        <title>Carnegiea gigantea Genome sequencing and assembly v2.</title>
        <authorList>
            <person name="Copetti D."/>
            <person name="Sanderson M.J."/>
            <person name="Burquez A."/>
            <person name="Wojciechowski M.F."/>
        </authorList>
    </citation>
    <scope>NUCLEOTIDE SEQUENCE</scope>
    <source>
        <strain evidence="1">SGP5-SGP5p</strain>
        <tissue evidence="1">Aerial part</tissue>
    </source>
</reference>
<dbReference type="EMBL" id="JAKOGI010000101">
    <property type="protein sequence ID" value="KAJ8444290.1"/>
    <property type="molecule type" value="Genomic_DNA"/>
</dbReference>
<comment type="caution">
    <text evidence="1">The sequence shown here is derived from an EMBL/GenBank/DDBJ whole genome shotgun (WGS) entry which is preliminary data.</text>
</comment>
<gene>
    <name evidence="1" type="ORF">Cgig2_029703</name>
</gene>
<dbReference type="Proteomes" id="UP001153076">
    <property type="component" value="Unassembled WGS sequence"/>
</dbReference>
<sequence length="163" mass="19009">MPPPSCRSADGESSGTIHAANAPLRRRRVGVRVIILEIRVDVSSIFAQIGVMERRWRKKVVERLLRQRRVWYTHHPCMTDLMGTNTTKRCLPRSQRPTKAEVRWCMCIHCHGVVLSGMDWVRRFGRRRKKKAVSRLLRRRCVLNTRHPSVADLMVEICSNPRC</sequence>
<evidence type="ECO:0000313" key="1">
    <source>
        <dbReference type="EMBL" id="KAJ8444290.1"/>
    </source>
</evidence>
<evidence type="ECO:0000313" key="2">
    <source>
        <dbReference type="Proteomes" id="UP001153076"/>
    </source>
</evidence>
<proteinExistence type="predicted"/>
<keyword evidence="2" id="KW-1185">Reference proteome</keyword>
<name>A0A9Q1KIN4_9CARY</name>
<dbReference type="AlphaFoldDB" id="A0A9Q1KIN4"/>